<accession>A0A8J5CPL1</accession>
<dbReference type="AlphaFoldDB" id="A0A8J5CPL1"/>
<comment type="caution">
    <text evidence="1">The sequence shown here is derived from an EMBL/GenBank/DDBJ whole genome shotgun (WGS) entry which is preliminary data.</text>
</comment>
<dbReference type="EMBL" id="JACEEZ010019742">
    <property type="protein sequence ID" value="KAG0715382.1"/>
    <property type="molecule type" value="Genomic_DNA"/>
</dbReference>
<name>A0A8J5CPL1_CHIOP</name>
<dbReference type="Proteomes" id="UP000770661">
    <property type="component" value="Unassembled WGS sequence"/>
</dbReference>
<evidence type="ECO:0000313" key="1">
    <source>
        <dbReference type="EMBL" id="KAG0715382.1"/>
    </source>
</evidence>
<organism evidence="1 2">
    <name type="scientific">Chionoecetes opilio</name>
    <name type="common">Atlantic snow crab</name>
    <name type="synonym">Cancer opilio</name>
    <dbReference type="NCBI Taxonomy" id="41210"/>
    <lineage>
        <taxon>Eukaryota</taxon>
        <taxon>Metazoa</taxon>
        <taxon>Ecdysozoa</taxon>
        <taxon>Arthropoda</taxon>
        <taxon>Crustacea</taxon>
        <taxon>Multicrustacea</taxon>
        <taxon>Malacostraca</taxon>
        <taxon>Eumalacostraca</taxon>
        <taxon>Eucarida</taxon>
        <taxon>Decapoda</taxon>
        <taxon>Pleocyemata</taxon>
        <taxon>Brachyura</taxon>
        <taxon>Eubrachyura</taxon>
        <taxon>Majoidea</taxon>
        <taxon>Majidae</taxon>
        <taxon>Chionoecetes</taxon>
    </lineage>
</organism>
<sequence length="185" mass="20333">MDWVLDKVADQSDCEAASLGNIKITDFGVADVAEIFAESLEVLVMALEALCEEAKPLGLKVSWLKTKAQLSVILLLNPERVDAVISRLLFEVTEQAVLDTTEGSSPDEDEENSFFKALMSPGPTVTEGTNSTRLSNKMGKELENWCSEKQRNKLLVQAMFPALFHATWVDVFVMYNTSIANSAAV</sequence>
<dbReference type="OrthoDB" id="7480412at2759"/>
<evidence type="ECO:0000313" key="2">
    <source>
        <dbReference type="Proteomes" id="UP000770661"/>
    </source>
</evidence>
<protein>
    <submittedName>
        <fullName evidence="1">Uncharacterized protein</fullName>
    </submittedName>
</protein>
<gene>
    <name evidence="1" type="ORF">GWK47_012045</name>
</gene>
<reference evidence="1" key="1">
    <citation type="submission" date="2020-07" db="EMBL/GenBank/DDBJ databases">
        <title>The High-quality genome of the commercially important snow crab, Chionoecetes opilio.</title>
        <authorList>
            <person name="Jeong J.-H."/>
            <person name="Ryu S."/>
        </authorList>
    </citation>
    <scope>NUCLEOTIDE SEQUENCE</scope>
    <source>
        <strain evidence="1">MADBK_172401_WGS</strain>
        <tissue evidence="1">Digestive gland</tissue>
    </source>
</reference>
<proteinExistence type="predicted"/>
<keyword evidence="2" id="KW-1185">Reference proteome</keyword>